<organism evidence="2 3">
    <name type="scientific">Microlunatus ginsengisoli</name>
    <dbReference type="NCBI Taxonomy" id="363863"/>
    <lineage>
        <taxon>Bacteria</taxon>
        <taxon>Bacillati</taxon>
        <taxon>Actinomycetota</taxon>
        <taxon>Actinomycetes</taxon>
        <taxon>Propionibacteriales</taxon>
        <taxon>Propionibacteriaceae</taxon>
        <taxon>Microlunatus</taxon>
    </lineage>
</organism>
<evidence type="ECO:0000313" key="2">
    <source>
        <dbReference type="EMBL" id="GAA3638356.1"/>
    </source>
</evidence>
<dbReference type="RefSeq" id="WP_344809003.1">
    <property type="nucleotide sequence ID" value="NZ_BAABAB010000049.1"/>
</dbReference>
<keyword evidence="1" id="KW-0732">Signal</keyword>
<keyword evidence="3" id="KW-1185">Reference proteome</keyword>
<evidence type="ECO:0000256" key="1">
    <source>
        <dbReference type="SAM" id="SignalP"/>
    </source>
</evidence>
<feature type="chain" id="PRO_5045156487" description="Right handed beta helix region" evidence="1">
    <location>
        <begin position="26"/>
        <end position="249"/>
    </location>
</feature>
<comment type="caution">
    <text evidence="2">The sequence shown here is derived from an EMBL/GenBank/DDBJ whole genome shotgun (WGS) entry which is preliminary data.</text>
</comment>
<accession>A0ABP7ARP0</accession>
<feature type="signal peptide" evidence="1">
    <location>
        <begin position="1"/>
        <end position="25"/>
    </location>
</feature>
<gene>
    <name evidence="2" type="ORF">GCM10022236_45960</name>
</gene>
<dbReference type="Proteomes" id="UP001501490">
    <property type="component" value="Unassembled WGS sequence"/>
</dbReference>
<dbReference type="SUPFAM" id="SSF51126">
    <property type="entry name" value="Pectin lyase-like"/>
    <property type="match status" value="1"/>
</dbReference>
<proteinExistence type="predicted"/>
<reference evidence="3" key="1">
    <citation type="journal article" date="2019" name="Int. J. Syst. Evol. Microbiol.">
        <title>The Global Catalogue of Microorganisms (GCM) 10K type strain sequencing project: providing services to taxonomists for standard genome sequencing and annotation.</title>
        <authorList>
            <consortium name="The Broad Institute Genomics Platform"/>
            <consortium name="The Broad Institute Genome Sequencing Center for Infectious Disease"/>
            <person name="Wu L."/>
            <person name="Ma J."/>
        </authorList>
    </citation>
    <scope>NUCLEOTIDE SEQUENCE [LARGE SCALE GENOMIC DNA]</scope>
    <source>
        <strain evidence="3">JCM 16929</strain>
    </source>
</reference>
<name>A0ABP7ARP0_9ACTN</name>
<dbReference type="InterPro" id="IPR011050">
    <property type="entry name" value="Pectin_lyase_fold/virulence"/>
</dbReference>
<evidence type="ECO:0008006" key="4">
    <source>
        <dbReference type="Google" id="ProtNLM"/>
    </source>
</evidence>
<dbReference type="EMBL" id="BAABAB010000049">
    <property type="protein sequence ID" value="GAA3638356.1"/>
    <property type="molecule type" value="Genomic_DNA"/>
</dbReference>
<protein>
    <recommendedName>
        <fullName evidence="4">Right handed beta helix region</fullName>
    </recommendedName>
</protein>
<evidence type="ECO:0000313" key="3">
    <source>
        <dbReference type="Proteomes" id="UP001501490"/>
    </source>
</evidence>
<sequence>MRSKSLLAVAVGAALVALAAPTAQAAPPRVPLTCGMVLTRDATVYLTHDLTCRTSVGVEVDYPEGEDYPAVPHVTVDLRGHTLRGSGKLYSVGIGGGSDEGGSVQLRVINGRAENWTWGVFGGSTSRVERMKLTGNQVGYGCNSSCALIDSYLARNKDSGLSAADAGVTVRGTIFADNPRGIHMAIGGLDVRRSVFARNTVGIEAPLAGTSVAKSAFLDNDTAISVGDNCPTLSYNVFVRNGTDVDSTC</sequence>